<evidence type="ECO:0000256" key="3">
    <source>
        <dbReference type="ARBA" id="ARBA00022692"/>
    </source>
</evidence>
<dbReference type="Pfam" id="PF08263">
    <property type="entry name" value="LRRNT_2"/>
    <property type="match status" value="1"/>
</dbReference>
<keyword evidence="6 10" id="KW-1133">Transmembrane helix</keyword>
<evidence type="ECO:0000313" key="13">
    <source>
        <dbReference type="Proteomes" id="UP000197138"/>
    </source>
</evidence>
<reference evidence="14" key="3">
    <citation type="journal article" date="2020" name="Plant Biotechnol. J.">
        <title>The pomegranate (Punica granatum L.) draft genome dissects genetic divergence between soft- and hard-seeded cultivars.</title>
        <authorList>
            <person name="Luo X."/>
            <person name="Li H."/>
            <person name="Wu Z."/>
            <person name="Yao W."/>
            <person name="Zhao P."/>
            <person name="Cao D."/>
            <person name="Yu H."/>
            <person name="Li K."/>
            <person name="Poudel K."/>
            <person name="Zhao D."/>
            <person name="Zhang F."/>
            <person name="Xia X."/>
            <person name="Chen L."/>
            <person name="Wang Q."/>
            <person name="Jing D."/>
            <person name="Cao S."/>
        </authorList>
    </citation>
    <scope>NUCLEOTIDE SEQUENCE [LARGE SCALE GENOMIC DNA]</scope>
</reference>
<gene>
    <name evidence="15" type="primary">LOC116214925</name>
    <name evidence="12" type="ORF">CDL15_Pgr020021</name>
</gene>
<evidence type="ECO:0000256" key="6">
    <source>
        <dbReference type="ARBA" id="ARBA00022989"/>
    </source>
</evidence>
<evidence type="ECO:0000259" key="11">
    <source>
        <dbReference type="Pfam" id="PF08263"/>
    </source>
</evidence>
<evidence type="ECO:0000256" key="4">
    <source>
        <dbReference type="ARBA" id="ARBA00022729"/>
    </source>
</evidence>
<keyword evidence="2" id="KW-0433">Leucine-rich repeat</keyword>
<accession>A0A218VQC2</accession>
<dbReference type="AlphaFoldDB" id="A0A218VQC2"/>
<name>A0A218VQC2_PUNGR</name>
<comment type="subcellular location">
    <subcellularLocation>
        <location evidence="1">Membrane</location>
        <topology evidence="1">Single-pass type I membrane protein</topology>
    </subcellularLocation>
</comment>
<dbReference type="EMBL" id="MTKT01006319">
    <property type="protein sequence ID" value="OWM62727.1"/>
    <property type="molecule type" value="Genomic_DNA"/>
</dbReference>
<reference evidence="12" key="2">
    <citation type="submission" date="2017-06" db="EMBL/GenBank/DDBJ databases">
        <title>The pomegranate genome and the genomics of punicalagin biosynthesis.</title>
        <authorList>
            <person name="Xu C."/>
        </authorList>
    </citation>
    <scope>NUCLEOTIDE SEQUENCE [LARGE SCALE GENOMIC DNA]</scope>
    <source>
        <tissue evidence="12">Fresh leaf</tissue>
    </source>
</reference>
<feature type="domain" description="Leucine-rich repeat-containing N-terminal plant-type" evidence="11">
    <location>
        <begin position="31"/>
        <end position="74"/>
    </location>
</feature>
<organism evidence="12 13">
    <name type="scientific">Punica granatum</name>
    <name type="common">Pomegranate</name>
    <dbReference type="NCBI Taxonomy" id="22663"/>
    <lineage>
        <taxon>Eukaryota</taxon>
        <taxon>Viridiplantae</taxon>
        <taxon>Streptophyta</taxon>
        <taxon>Embryophyta</taxon>
        <taxon>Tracheophyta</taxon>
        <taxon>Spermatophyta</taxon>
        <taxon>Magnoliopsida</taxon>
        <taxon>eudicotyledons</taxon>
        <taxon>Gunneridae</taxon>
        <taxon>Pentapetalae</taxon>
        <taxon>rosids</taxon>
        <taxon>malvids</taxon>
        <taxon>Myrtales</taxon>
        <taxon>Lythraceae</taxon>
        <taxon>Punica</taxon>
    </lineage>
</organism>
<evidence type="ECO:0000256" key="8">
    <source>
        <dbReference type="ARBA" id="ARBA00023170"/>
    </source>
</evidence>
<dbReference type="PANTHER" id="PTHR48063">
    <property type="entry name" value="LRR RECEPTOR-LIKE KINASE"/>
    <property type="match status" value="1"/>
</dbReference>
<evidence type="ECO:0000256" key="9">
    <source>
        <dbReference type="ARBA" id="ARBA00023180"/>
    </source>
</evidence>
<dbReference type="Proteomes" id="UP000197138">
    <property type="component" value="Unassembled WGS sequence"/>
</dbReference>
<keyword evidence="14" id="KW-1185">Reference proteome</keyword>
<keyword evidence="4" id="KW-0732">Signal</keyword>
<keyword evidence="9" id="KW-0325">Glycoprotein</keyword>
<feature type="transmembrane region" description="Helical" evidence="10">
    <location>
        <begin position="229"/>
        <end position="252"/>
    </location>
</feature>
<sequence>MELLRDRSLHLVFIIVFLGLSLCIFPIHGDERDVDCLRSIYESVEDPYGYLTSTWDFKNNSEGAICSFTGVECWHQGENRVLNLKLTNMSLRGSFPLGLANCTSMVAFDLSNNDFWGPLPTNMSKFIGFLTTLVLSSNNFSGQIPASLSGCKYLNVLNLDHNRFSGQIPPELGLLDRMKTFSVANNLLSGQIPKFENNFTAEDFANNLGLCGEPLDPCSLTFSKRLDPYLIAGSVMFGATIIALVMCAALIFRHCNSKRS</sequence>
<keyword evidence="7 10" id="KW-0472">Membrane</keyword>
<evidence type="ECO:0000313" key="12">
    <source>
        <dbReference type="EMBL" id="OWM62727.1"/>
    </source>
</evidence>
<evidence type="ECO:0000256" key="7">
    <source>
        <dbReference type="ARBA" id="ARBA00023136"/>
    </source>
</evidence>
<feature type="transmembrane region" description="Helical" evidence="10">
    <location>
        <begin position="9"/>
        <end position="29"/>
    </location>
</feature>
<evidence type="ECO:0000256" key="5">
    <source>
        <dbReference type="ARBA" id="ARBA00022737"/>
    </source>
</evidence>
<dbReference type="InterPro" id="IPR046956">
    <property type="entry name" value="RLP23-like"/>
</dbReference>
<dbReference type="RefSeq" id="XP_031406289.1">
    <property type="nucleotide sequence ID" value="XM_031550429.1"/>
</dbReference>
<reference evidence="15" key="4">
    <citation type="submission" date="2025-04" db="UniProtKB">
        <authorList>
            <consortium name="RefSeq"/>
        </authorList>
    </citation>
    <scope>IDENTIFICATION</scope>
    <source>
        <tissue evidence="15">Leaf</tissue>
    </source>
</reference>
<reference evidence="13" key="1">
    <citation type="journal article" date="2017" name="Plant J.">
        <title>The pomegranate (Punica granatum L.) genome and the genomics of punicalagin biosynthesis.</title>
        <authorList>
            <person name="Qin G."/>
            <person name="Xu C."/>
            <person name="Ming R."/>
            <person name="Tang H."/>
            <person name="Guyot R."/>
            <person name="Kramer E.M."/>
            <person name="Hu Y."/>
            <person name="Yi X."/>
            <person name="Qi Y."/>
            <person name="Xu X."/>
            <person name="Gao Z."/>
            <person name="Pan H."/>
            <person name="Jian J."/>
            <person name="Tian Y."/>
            <person name="Yue Z."/>
            <person name="Xu Y."/>
        </authorList>
    </citation>
    <scope>NUCLEOTIDE SEQUENCE [LARGE SCALE GENOMIC DNA]</scope>
    <source>
        <strain evidence="13">cv. Dabenzi</strain>
    </source>
</reference>
<dbReference type="GO" id="GO:0016020">
    <property type="term" value="C:membrane"/>
    <property type="evidence" value="ECO:0007669"/>
    <property type="project" value="UniProtKB-SubCell"/>
</dbReference>
<dbReference type="PANTHER" id="PTHR48063:SF93">
    <property type="entry name" value="LEUCINE-RICH REPEAT-CONTAINING N-TERMINAL PLANT-TYPE DOMAIN-CONTAINING PROTEIN"/>
    <property type="match status" value="1"/>
</dbReference>
<evidence type="ECO:0000256" key="1">
    <source>
        <dbReference type="ARBA" id="ARBA00004479"/>
    </source>
</evidence>
<evidence type="ECO:0000256" key="2">
    <source>
        <dbReference type="ARBA" id="ARBA00022614"/>
    </source>
</evidence>
<dbReference type="Gene3D" id="3.80.10.10">
    <property type="entry name" value="Ribonuclease Inhibitor"/>
    <property type="match status" value="1"/>
</dbReference>
<dbReference type="InterPro" id="IPR013210">
    <property type="entry name" value="LRR_N_plant-typ"/>
</dbReference>
<dbReference type="SUPFAM" id="SSF52058">
    <property type="entry name" value="L domain-like"/>
    <property type="match status" value="1"/>
</dbReference>
<dbReference type="FunFam" id="3.80.10.10:FF:000400">
    <property type="entry name" value="Nuclear pore complex protein NUP107"/>
    <property type="match status" value="1"/>
</dbReference>
<keyword evidence="3 10" id="KW-0812">Transmembrane</keyword>
<protein>
    <submittedName>
        <fullName evidence="15">Probably inactive leucine-rich repeat receptor-like protein kinase At5g48380</fullName>
    </submittedName>
</protein>
<evidence type="ECO:0000313" key="15">
    <source>
        <dbReference type="RefSeq" id="XP_031406289.1"/>
    </source>
</evidence>
<evidence type="ECO:0000313" key="14">
    <source>
        <dbReference type="Proteomes" id="UP000515151"/>
    </source>
</evidence>
<dbReference type="Pfam" id="PF00560">
    <property type="entry name" value="LRR_1"/>
    <property type="match status" value="2"/>
</dbReference>
<keyword evidence="8" id="KW-0675">Receptor</keyword>
<dbReference type="InterPro" id="IPR001611">
    <property type="entry name" value="Leu-rich_rpt"/>
</dbReference>
<keyword evidence="5" id="KW-0677">Repeat</keyword>
<dbReference type="InterPro" id="IPR032675">
    <property type="entry name" value="LRR_dom_sf"/>
</dbReference>
<dbReference type="Proteomes" id="UP000515151">
    <property type="component" value="Chromosome 7"/>
</dbReference>
<evidence type="ECO:0000256" key="10">
    <source>
        <dbReference type="SAM" id="Phobius"/>
    </source>
</evidence>
<dbReference type="OrthoDB" id="2151624at2759"/>
<proteinExistence type="predicted"/>
<dbReference type="GeneID" id="116214925"/>